<evidence type="ECO:0000256" key="1">
    <source>
        <dbReference type="SAM" id="MobiDB-lite"/>
    </source>
</evidence>
<protein>
    <submittedName>
        <fullName evidence="2">Uncharacterized protein</fullName>
    </submittedName>
</protein>
<feature type="compositionally biased region" description="Basic residues" evidence="1">
    <location>
        <begin position="311"/>
        <end position="320"/>
    </location>
</feature>
<name>A0A0C9T4L3_PLICR</name>
<reference evidence="2 3" key="1">
    <citation type="submission" date="2014-06" db="EMBL/GenBank/DDBJ databases">
        <title>Evolutionary Origins and Diversification of the Mycorrhizal Mutualists.</title>
        <authorList>
            <consortium name="DOE Joint Genome Institute"/>
            <consortium name="Mycorrhizal Genomics Consortium"/>
            <person name="Kohler A."/>
            <person name="Kuo A."/>
            <person name="Nagy L.G."/>
            <person name="Floudas D."/>
            <person name="Copeland A."/>
            <person name="Barry K.W."/>
            <person name="Cichocki N."/>
            <person name="Veneault-Fourrey C."/>
            <person name="LaButti K."/>
            <person name="Lindquist E.A."/>
            <person name="Lipzen A."/>
            <person name="Lundell T."/>
            <person name="Morin E."/>
            <person name="Murat C."/>
            <person name="Riley R."/>
            <person name="Ohm R."/>
            <person name="Sun H."/>
            <person name="Tunlid A."/>
            <person name="Henrissat B."/>
            <person name="Grigoriev I.V."/>
            <person name="Hibbett D.S."/>
            <person name="Martin F."/>
        </authorList>
    </citation>
    <scope>NUCLEOTIDE SEQUENCE [LARGE SCALE GENOMIC DNA]</scope>
    <source>
        <strain evidence="2 3">FD-325 SS-3</strain>
    </source>
</reference>
<dbReference type="HOGENOM" id="CLU_801975_0_0_1"/>
<evidence type="ECO:0000313" key="2">
    <source>
        <dbReference type="EMBL" id="KII83053.1"/>
    </source>
</evidence>
<feature type="compositionally biased region" description="Low complexity" evidence="1">
    <location>
        <begin position="214"/>
        <end position="225"/>
    </location>
</feature>
<dbReference type="EMBL" id="KN832586">
    <property type="protein sequence ID" value="KII83053.1"/>
    <property type="molecule type" value="Genomic_DNA"/>
</dbReference>
<feature type="region of interest" description="Disordered" evidence="1">
    <location>
        <begin position="199"/>
        <end position="346"/>
    </location>
</feature>
<keyword evidence="3" id="KW-1185">Reference proteome</keyword>
<feature type="region of interest" description="Disordered" evidence="1">
    <location>
        <begin position="68"/>
        <end position="100"/>
    </location>
</feature>
<gene>
    <name evidence="2" type="ORF">PLICRDRAFT_180781</name>
</gene>
<feature type="compositionally biased region" description="Pro residues" evidence="1">
    <location>
        <begin position="324"/>
        <end position="333"/>
    </location>
</feature>
<feature type="region of interest" description="Disordered" evidence="1">
    <location>
        <begin position="126"/>
        <end position="153"/>
    </location>
</feature>
<dbReference type="Proteomes" id="UP000053263">
    <property type="component" value="Unassembled WGS sequence"/>
</dbReference>
<organism evidence="2 3">
    <name type="scientific">Plicaturopsis crispa FD-325 SS-3</name>
    <dbReference type="NCBI Taxonomy" id="944288"/>
    <lineage>
        <taxon>Eukaryota</taxon>
        <taxon>Fungi</taxon>
        <taxon>Dikarya</taxon>
        <taxon>Basidiomycota</taxon>
        <taxon>Agaricomycotina</taxon>
        <taxon>Agaricomycetes</taxon>
        <taxon>Agaricomycetidae</taxon>
        <taxon>Amylocorticiales</taxon>
        <taxon>Amylocorticiaceae</taxon>
        <taxon>Plicatura</taxon>
        <taxon>Plicaturopsis crispa</taxon>
    </lineage>
</organism>
<proteinExistence type="predicted"/>
<accession>A0A0C9T4L3</accession>
<sequence>MSRHMGLVDSLVVRHTPSPARVWGVYLFSFLSTSPPPVLPRRPLDHRIASHTPNQARRRLAVNRAVPALHPHPPRVGSYTVNRTAPPSFGAGGHGAVDGLRRRRSSRSPARVWGVSLFFLFATSPPPDSPRHPLDRPVALHTPRSDTTHARRRLRPDPLRLFFHTPQNETPFGVLFSSAPPSKAVPRAHADGRALRLPFHTPQDEMPHGVSFCSSASPSRAVPRPYADSRLAAPPPSPHHRTRRLMASRFAPQRCRPGPYRVPTPTHESLHRPPSLYNTRRRSASRFAPQHGRPRPYGAPTPPPDSLRRPSTPHKTRRQMASRFPPPQDPPWPHRAHDNGCTQAYL</sequence>
<dbReference type="AlphaFoldDB" id="A0A0C9T4L3"/>
<evidence type="ECO:0000313" key="3">
    <source>
        <dbReference type="Proteomes" id="UP000053263"/>
    </source>
</evidence>